<organism evidence="6 7">
    <name type="scientific">Desulfococcus multivorans DSM 2059</name>
    <dbReference type="NCBI Taxonomy" id="1121405"/>
    <lineage>
        <taxon>Bacteria</taxon>
        <taxon>Pseudomonadati</taxon>
        <taxon>Thermodesulfobacteriota</taxon>
        <taxon>Desulfobacteria</taxon>
        <taxon>Desulfobacterales</taxon>
        <taxon>Desulfococcaceae</taxon>
        <taxon>Desulfococcus</taxon>
    </lineage>
</organism>
<dbReference type="OrthoDB" id="9814761at2"/>
<dbReference type="InterPro" id="IPR003593">
    <property type="entry name" value="AAA+_ATPase"/>
</dbReference>
<keyword evidence="1" id="KW-0547">Nucleotide-binding</keyword>
<evidence type="ECO:0000259" key="5">
    <source>
        <dbReference type="PROSITE" id="PS50045"/>
    </source>
</evidence>
<dbReference type="SMART" id="SM00382">
    <property type="entry name" value="AAA"/>
    <property type="match status" value="1"/>
</dbReference>
<dbReference type="PRINTS" id="PR01590">
    <property type="entry name" value="HTHFIS"/>
</dbReference>
<dbReference type="Gene3D" id="1.10.10.60">
    <property type="entry name" value="Homeodomain-like"/>
    <property type="match status" value="1"/>
</dbReference>
<evidence type="ECO:0000256" key="4">
    <source>
        <dbReference type="ARBA" id="ARBA00023163"/>
    </source>
</evidence>
<dbReference type="Gene3D" id="1.10.8.60">
    <property type="match status" value="1"/>
</dbReference>
<dbReference type="Proteomes" id="UP000014977">
    <property type="component" value="Unassembled WGS sequence"/>
</dbReference>
<dbReference type="Pfam" id="PF02954">
    <property type="entry name" value="HTH_8"/>
    <property type="match status" value="1"/>
</dbReference>
<dbReference type="STRING" id="897.B2D07_17570"/>
<dbReference type="Pfam" id="PF00158">
    <property type="entry name" value="Sigma54_activat"/>
    <property type="match status" value="1"/>
</dbReference>
<keyword evidence="2" id="KW-0067">ATP-binding</keyword>
<evidence type="ECO:0000256" key="3">
    <source>
        <dbReference type="ARBA" id="ARBA00023015"/>
    </source>
</evidence>
<dbReference type="InterPro" id="IPR025662">
    <property type="entry name" value="Sigma_54_int_dom_ATP-bd_1"/>
</dbReference>
<dbReference type="GO" id="GO:0006355">
    <property type="term" value="P:regulation of DNA-templated transcription"/>
    <property type="evidence" value="ECO:0007669"/>
    <property type="project" value="InterPro"/>
</dbReference>
<dbReference type="InterPro" id="IPR027417">
    <property type="entry name" value="P-loop_NTPase"/>
</dbReference>
<name>S7TPR5_DESML</name>
<dbReference type="GO" id="GO:0005524">
    <property type="term" value="F:ATP binding"/>
    <property type="evidence" value="ECO:0007669"/>
    <property type="project" value="UniProtKB-KW"/>
</dbReference>
<keyword evidence="7" id="KW-1185">Reference proteome</keyword>
<dbReference type="PROSITE" id="PS50045">
    <property type="entry name" value="SIGMA54_INTERACT_4"/>
    <property type="match status" value="1"/>
</dbReference>
<dbReference type="PANTHER" id="PTHR32071:SF13">
    <property type="entry name" value="RESPONSE REGULATOR HSFA"/>
    <property type="match status" value="1"/>
</dbReference>
<evidence type="ECO:0000256" key="1">
    <source>
        <dbReference type="ARBA" id="ARBA00022741"/>
    </source>
</evidence>
<evidence type="ECO:0000313" key="7">
    <source>
        <dbReference type="Proteomes" id="UP000014977"/>
    </source>
</evidence>
<dbReference type="PATRIC" id="fig|1121405.3.peg.2382"/>
<dbReference type="InterPro" id="IPR002078">
    <property type="entry name" value="Sigma_54_int"/>
</dbReference>
<evidence type="ECO:0000256" key="2">
    <source>
        <dbReference type="ARBA" id="ARBA00022840"/>
    </source>
</evidence>
<dbReference type="AlphaFoldDB" id="S7TPR5"/>
<dbReference type="PANTHER" id="PTHR32071">
    <property type="entry name" value="TRANSCRIPTIONAL REGULATORY PROTEIN"/>
    <property type="match status" value="1"/>
</dbReference>
<dbReference type="RefSeq" id="WP_020877473.1">
    <property type="nucleotide sequence ID" value="NZ_ATHJ01000091.1"/>
</dbReference>
<dbReference type="EMBL" id="ATHJ01000091">
    <property type="protein sequence ID" value="EPR39212.1"/>
    <property type="molecule type" value="Genomic_DNA"/>
</dbReference>
<gene>
    <name evidence="6" type="ORF">dsmv_2716</name>
</gene>
<protein>
    <submittedName>
        <fullName evidence="6">Sigma54 specific transcriptional regulator, Fis family</fullName>
    </submittedName>
</protein>
<dbReference type="PROSITE" id="PS00675">
    <property type="entry name" value="SIGMA54_INTERACT_1"/>
    <property type="match status" value="1"/>
</dbReference>
<sequence length="334" mass="37653">MSSISKDTAPSNIIITQNEAMLSVIEDVKSAAAARKPLFITGESGTGKELMVDYIYEIGGFRGGLAKINVMDLNDEDLFPATLFGYTRGAFARSEESHGGLIEKASGGVLFLDEISALNPASQIRIYKLLQSGEYIPLGKDKPSHTDAYIVFASSADLWVLQRSGRFRRDLNLKLREHHVHLPPLRDRIDDIPLLTDYFFEESARILEKKRPTPPKELYTLLKTYSFPGNVSELRRMVFEAVREHKSKILSLDVFKAHMSRKKAEKPYREELDVDDDAPFKSFRKLPTIKKVTHMLVEEAMRRSGGNQSIAARMLGISQPALSKRLKNAAKKRK</sequence>
<dbReference type="CDD" id="cd00009">
    <property type="entry name" value="AAA"/>
    <property type="match status" value="1"/>
</dbReference>
<dbReference type="SUPFAM" id="SSF46689">
    <property type="entry name" value="Homeodomain-like"/>
    <property type="match status" value="1"/>
</dbReference>
<comment type="caution">
    <text evidence="6">The sequence shown here is derived from an EMBL/GenBank/DDBJ whole genome shotgun (WGS) entry which is preliminary data.</text>
</comment>
<evidence type="ECO:0000313" key="6">
    <source>
        <dbReference type="EMBL" id="EPR39212.1"/>
    </source>
</evidence>
<proteinExistence type="predicted"/>
<dbReference type="eggNOG" id="COG2204">
    <property type="taxonomic scope" value="Bacteria"/>
</dbReference>
<keyword evidence="3" id="KW-0805">Transcription regulation</keyword>
<dbReference type="InterPro" id="IPR002197">
    <property type="entry name" value="HTH_Fis"/>
</dbReference>
<dbReference type="SUPFAM" id="SSF52540">
    <property type="entry name" value="P-loop containing nucleoside triphosphate hydrolases"/>
    <property type="match status" value="1"/>
</dbReference>
<feature type="domain" description="Sigma-54 factor interaction" evidence="5">
    <location>
        <begin position="14"/>
        <end position="243"/>
    </location>
</feature>
<dbReference type="InterPro" id="IPR009057">
    <property type="entry name" value="Homeodomain-like_sf"/>
</dbReference>
<dbReference type="GO" id="GO:0043565">
    <property type="term" value="F:sequence-specific DNA binding"/>
    <property type="evidence" value="ECO:0007669"/>
    <property type="project" value="InterPro"/>
</dbReference>
<accession>S7TPR5</accession>
<reference evidence="6 7" key="1">
    <citation type="journal article" date="2013" name="Genome Announc.">
        <title>Draft genome sequences for three mercury-methylating, sulfate-reducing bacteria.</title>
        <authorList>
            <person name="Brown S.D."/>
            <person name="Hurt R.A.Jr."/>
            <person name="Gilmour C.C."/>
            <person name="Elias D.A."/>
        </authorList>
    </citation>
    <scope>NUCLEOTIDE SEQUENCE [LARGE SCALE GENOMIC DNA]</scope>
    <source>
        <strain evidence="6 7">DSM 2059</strain>
    </source>
</reference>
<keyword evidence="4" id="KW-0804">Transcription</keyword>
<dbReference type="Gene3D" id="3.40.50.300">
    <property type="entry name" value="P-loop containing nucleotide triphosphate hydrolases"/>
    <property type="match status" value="1"/>
</dbReference>
<dbReference type="InterPro" id="IPR058031">
    <property type="entry name" value="AAA_lid_NorR"/>
</dbReference>
<dbReference type="Pfam" id="PF25601">
    <property type="entry name" value="AAA_lid_14"/>
    <property type="match status" value="1"/>
</dbReference>